<dbReference type="EMBL" id="MU006100">
    <property type="protein sequence ID" value="KAF2837326.1"/>
    <property type="molecule type" value="Genomic_DNA"/>
</dbReference>
<keyword evidence="3" id="KW-1185">Reference proteome</keyword>
<evidence type="ECO:0000313" key="2">
    <source>
        <dbReference type="EMBL" id="KAF2837326.1"/>
    </source>
</evidence>
<proteinExistence type="predicted"/>
<feature type="region of interest" description="Disordered" evidence="1">
    <location>
        <begin position="89"/>
        <end position="117"/>
    </location>
</feature>
<evidence type="ECO:0000313" key="3">
    <source>
        <dbReference type="Proteomes" id="UP000799429"/>
    </source>
</evidence>
<comment type="caution">
    <text evidence="2">The sequence shown here is derived from an EMBL/GenBank/DDBJ whole genome shotgun (WGS) entry which is preliminary data.</text>
</comment>
<dbReference type="Proteomes" id="UP000799429">
    <property type="component" value="Unassembled WGS sequence"/>
</dbReference>
<name>A0A9P4VLB4_9PEZI</name>
<feature type="compositionally biased region" description="Polar residues" evidence="1">
    <location>
        <begin position="96"/>
        <end position="117"/>
    </location>
</feature>
<dbReference type="AlphaFoldDB" id="A0A9P4VLB4"/>
<dbReference type="OrthoDB" id="3794485at2759"/>
<reference evidence="2" key="1">
    <citation type="journal article" date="2020" name="Stud. Mycol.">
        <title>101 Dothideomycetes genomes: a test case for predicting lifestyles and emergence of pathogens.</title>
        <authorList>
            <person name="Haridas S."/>
            <person name="Albert R."/>
            <person name="Binder M."/>
            <person name="Bloem J."/>
            <person name="Labutti K."/>
            <person name="Salamov A."/>
            <person name="Andreopoulos B."/>
            <person name="Baker S."/>
            <person name="Barry K."/>
            <person name="Bills G."/>
            <person name="Bluhm B."/>
            <person name="Cannon C."/>
            <person name="Castanera R."/>
            <person name="Culley D."/>
            <person name="Daum C."/>
            <person name="Ezra D."/>
            <person name="Gonzalez J."/>
            <person name="Henrissat B."/>
            <person name="Kuo A."/>
            <person name="Liang C."/>
            <person name="Lipzen A."/>
            <person name="Lutzoni F."/>
            <person name="Magnuson J."/>
            <person name="Mondo S."/>
            <person name="Nolan M."/>
            <person name="Ohm R."/>
            <person name="Pangilinan J."/>
            <person name="Park H.-J."/>
            <person name="Ramirez L."/>
            <person name="Alfaro M."/>
            <person name="Sun H."/>
            <person name="Tritt A."/>
            <person name="Yoshinaga Y."/>
            <person name="Zwiers L.-H."/>
            <person name="Turgeon B."/>
            <person name="Goodwin S."/>
            <person name="Spatafora J."/>
            <person name="Crous P."/>
            <person name="Grigoriev I."/>
        </authorList>
    </citation>
    <scope>NUCLEOTIDE SEQUENCE</scope>
    <source>
        <strain evidence="2">CBS 101060</strain>
    </source>
</reference>
<sequence>MKSPKLRKRSYRIFRPSNTRDPCTELRFSPPADSDDLYDALRKEYPEGKSHDVRKRLAILTHIRNESMEDLAKGLVSDKDAISRNINVEAEKERSSTSISTTIDNVFHPNTGSQNLE</sequence>
<accession>A0A9P4VLB4</accession>
<organism evidence="2 3">
    <name type="scientific">Patellaria atrata CBS 101060</name>
    <dbReference type="NCBI Taxonomy" id="1346257"/>
    <lineage>
        <taxon>Eukaryota</taxon>
        <taxon>Fungi</taxon>
        <taxon>Dikarya</taxon>
        <taxon>Ascomycota</taxon>
        <taxon>Pezizomycotina</taxon>
        <taxon>Dothideomycetes</taxon>
        <taxon>Dothideomycetes incertae sedis</taxon>
        <taxon>Patellariales</taxon>
        <taxon>Patellariaceae</taxon>
        <taxon>Patellaria</taxon>
    </lineage>
</organism>
<evidence type="ECO:0000256" key="1">
    <source>
        <dbReference type="SAM" id="MobiDB-lite"/>
    </source>
</evidence>
<protein>
    <submittedName>
        <fullName evidence="2">Uncharacterized protein</fullName>
    </submittedName>
</protein>
<gene>
    <name evidence="2" type="ORF">M501DRAFT_995921</name>
</gene>